<evidence type="ECO:0000259" key="17">
    <source>
        <dbReference type="Pfam" id="PF08028"/>
    </source>
</evidence>
<keyword evidence="2" id="KW-0285">Flavoprotein</keyword>
<dbReference type="EMBL" id="JAHBAY010000005">
    <property type="protein sequence ID" value="MBT0770040.1"/>
    <property type="molecule type" value="Genomic_DNA"/>
</dbReference>
<dbReference type="Pfam" id="PF02770">
    <property type="entry name" value="Acyl-CoA_dh_M"/>
    <property type="match status" value="1"/>
</dbReference>
<evidence type="ECO:0000256" key="9">
    <source>
        <dbReference type="ARBA" id="ARBA00034328"/>
    </source>
</evidence>
<comment type="pathway">
    <text evidence="7">Sulfur metabolism; dibenzothiophene degradation.</text>
</comment>
<evidence type="ECO:0000256" key="11">
    <source>
        <dbReference type="ARBA" id="ARBA00047859"/>
    </source>
</evidence>
<feature type="domain" description="Acyl-CoA dehydrogenase/oxidase N-terminal" evidence="16">
    <location>
        <begin position="54"/>
        <end position="120"/>
    </location>
</feature>
<evidence type="ECO:0000256" key="5">
    <source>
        <dbReference type="ARBA" id="ARBA00023002"/>
    </source>
</evidence>
<keyword evidence="5" id="KW-0560">Oxidoreductase</keyword>
<evidence type="ECO:0000259" key="16">
    <source>
        <dbReference type="Pfam" id="PF02771"/>
    </source>
</evidence>
<dbReference type="RefSeq" id="WP_214156333.1">
    <property type="nucleotide sequence ID" value="NZ_JAHBAY010000005.1"/>
</dbReference>
<keyword evidence="19" id="KW-1185">Reference proteome</keyword>
<dbReference type="Pfam" id="PF02771">
    <property type="entry name" value="Acyl-CoA_dh_N"/>
    <property type="match status" value="1"/>
</dbReference>
<keyword evidence="6" id="KW-0503">Monooxygenase</keyword>
<feature type="domain" description="Acyl-CoA dehydrogenase C-terminal" evidence="17">
    <location>
        <begin position="278"/>
        <end position="399"/>
    </location>
</feature>
<sequence>MSAAPGEFGGRGSRGAGMSAAPGEFGESAWGATASGLWPDTADLLPGPVLDTVRSGAVEADRSGRISAAGLAALRGASWPGLAIPTEFGGAGAGVLRCCAAQRRLAAADPALAVAVNMHLFSTGLMVEQWRRRADVSWMLLEAVATQNRLVASAFAEPSLGGSVVRSTLRARRGPRGWVLSGRKSPCSLAADADLACLQAQSHPDDGPERLLVILLPTTADGVSVDRTWNTLGMRGSGSDTLRLQDCEVPDDLVFYTGPVGQDDDVVAAGVIWFVLTSTACYLGVLDAALALVRTLTARGRIAHLDASRAELPSVQAVAGEHLARVLTLESACAATASAMDAGADPERLLPAVLGLKQHAAEVLPAAIGALAEVCGGVSLSRAAGLERLWRDMQAIRFHPPTGLATRQFLGRRGLGLPAGLDLDETAPGLRALTAASSIDSPTQSPTEPTTEPSPTTLSRSS</sequence>
<evidence type="ECO:0000256" key="1">
    <source>
        <dbReference type="ARBA" id="ARBA00004496"/>
    </source>
</evidence>
<evidence type="ECO:0000256" key="10">
    <source>
        <dbReference type="ARBA" id="ARBA00034345"/>
    </source>
</evidence>
<evidence type="ECO:0000256" key="7">
    <source>
        <dbReference type="ARBA" id="ARBA00034307"/>
    </source>
</evidence>
<dbReference type="Gene3D" id="1.10.540.10">
    <property type="entry name" value="Acyl-CoA dehydrogenase/oxidase, N-terminal domain"/>
    <property type="match status" value="1"/>
</dbReference>
<name>A0ABS5TG21_9ACTN</name>
<dbReference type="InterPro" id="IPR009100">
    <property type="entry name" value="AcylCoA_DH/oxidase_NM_dom_sf"/>
</dbReference>
<dbReference type="SUPFAM" id="SSF56645">
    <property type="entry name" value="Acyl-CoA dehydrogenase NM domain-like"/>
    <property type="match status" value="1"/>
</dbReference>
<evidence type="ECO:0000256" key="3">
    <source>
        <dbReference type="ARBA" id="ARBA00022643"/>
    </source>
</evidence>
<comment type="catalytic activity">
    <reaction evidence="13">
        <text>dibenzothiophene + 2 FMNH2 + 2 O2 = dibenzothiophene 5,5-dioxide + 2 FMN + 2 H2O + 2 H(+)</text>
        <dbReference type="Rhea" id="RHEA:49072"/>
        <dbReference type="ChEBI" id="CHEBI:15377"/>
        <dbReference type="ChEBI" id="CHEBI:15378"/>
        <dbReference type="ChEBI" id="CHEBI:15379"/>
        <dbReference type="ChEBI" id="CHEBI:23681"/>
        <dbReference type="ChEBI" id="CHEBI:57618"/>
        <dbReference type="ChEBI" id="CHEBI:58210"/>
        <dbReference type="ChEBI" id="CHEBI:90356"/>
        <dbReference type="EC" id="1.14.14.21"/>
    </reaction>
</comment>
<dbReference type="EC" id="1.14.14.21" evidence="9"/>
<dbReference type="Gene3D" id="2.40.110.10">
    <property type="entry name" value="Butyryl-CoA Dehydrogenase, subunit A, domain 2"/>
    <property type="match status" value="1"/>
</dbReference>
<comment type="catalytic activity">
    <reaction evidence="12">
        <text>dibenzothiophene 5-oxide + FMNH2 + O2 = dibenzothiophene 5,5-dioxide + FMN + H2O + H(+)</text>
        <dbReference type="Rhea" id="RHEA:49080"/>
        <dbReference type="ChEBI" id="CHEBI:15377"/>
        <dbReference type="ChEBI" id="CHEBI:15378"/>
        <dbReference type="ChEBI" id="CHEBI:15379"/>
        <dbReference type="ChEBI" id="CHEBI:23683"/>
        <dbReference type="ChEBI" id="CHEBI:57618"/>
        <dbReference type="ChEBI" id="CHEBI:58210"/>
        <dbReference type="ChEBI" id="CHEBI:90356"/>
    </reaction>
</comment>
<comment type="similarity">
    <text evidence="8">Belongs to the DszC flavin monooxygenase family.</text>
</comment>
<comment type="catalytic activity">
    <reaction evidence="11">
        <text>dibenzothiophene + FMNH2 + O2 = dibenzothiophene 5-oxide + FMN + H2O + H(+)</text>
        <dbReference type="Rhea" id="RHEA:49076"/>
        <dbReference type="ChEBI" id="CHEBI:15377"/>
        <dbReference type="ChEBI" id="CHEBI:15378"/>
        <dbReference type="ChEBI" id="CHEBI:15379"/>
        <dbReference type="ChEBI" id="CHEBI:23681"/>
        <dbReference type="ChEBI" id="CHEBI:23683"/>
        <dbReference type="ChEBI" id="CHEBI:57618"/>
        <dbReference type="ChEBI" id="CHEBI:58210"/>
    </reaction>
</comment>
<dbReference type="InterPro" id="IPR046373">
    <property type="entry name" value="Acyl-CoA_Oxase/DH_mid-dom_sf"/>
</dbReference>
<evidence type="ECO:0000259" key="15">
    <source>
        <dbReference type="Pfam" id="PF02770"/>
    </source>
</evidence>
<dbReference type="SUPFAM" id="SSF47203">
    <property type="entry name" value="Acyl-CoA dehydrogenase C-terminal domain-like"/>
    <property type="match status" value="1"/>
</dbReference>
<dbReference type="InterPro" id="IPR006091">
    <property type="entry name" value="Acyl-CoA_Oxase/DH_mid-dom"/>
</dbReference>
<evidence type="ECO:0000256" key="12">
    <source>
        <dbReference type="ARBA" id="ARBA00048445"/>
    </source>
</evidence>
<dbReference type="InterPro" id="IPR036250">
    <property type="entry name" value="AcylCo_DH-like_C"/>
</dbReference>
<feature type="region of interest" description="Disordered" evidence="14">
    <location>
        <begin position="432"/>
        <end position="462"/>
    </location>
</feature>
<reference evidence="18 19" key="1">
    <citation type="submission" date="2021-05" db="EMBL/GenBank/DDBJ databases">
        <title>Kineosporia and Streptomyces sp. nov. two new marine actinobacteria isolated from Coral.</title>
        <authorList>
            <person name="Buangrab K."/>
            <person name="Sutthacheep M."/>
            <person name="Yeemin T."/>
            <person name="Harunari E."/>
            <person name="Igarashi Y."/>
            <person name="Kanchanasin P."/>
            <person name="Tanasupawat S."/>
            <person name="Phongsopitanun W."/>
        </authorList>
    </citation>
    <scope>NUCLEOTIDE SEQUENCE [LARGE SCALE GENOMIC DNA]</scope>
    <source>
        <strain evidence="18 19">J2-2</strain>
    </source>
</reference>
<evidence type="ECO:0000256" key="13">
    <source>
        <dbReference type="ARBA" id="ARBA00049456"/>
    </source>
</evidence>
<evidence type="ECO:0000256" key="2">
    <source>
        <dbReference type="ARBA" id="ARBA00022630"/>
    </source>
</evidence>
<keyword evidence="3" id="KW-0288">FMN</keyword>
<keyword evidence="4" id="KW-0547">Nucleotide-binding</keyword>
<dbReference type="InterPro" id="IPR013107">
    <property type="entry name" value="Acyl-CoA_DH_C"/>
</dbReference>
<evidence type="ECO:0000256" key="6">
    <source>
        <dbReference type="ARBA" id="ARBA00023033"/>
    </source>
</evidence>
<feature type="compositionally biased region" description="Low complexity" evidence="14">
    <location>
        <begin position="441"/>
        <end position="462"/>
    </location>
</feature>
<evidence type="ECO:0000256" key="8">
    <source>
        <dbReference type="ARBA" id="ARBA00034317"/>
    </source>
</evidence>
<evidence type="ECO:0000313" key="18">
    <source>
        <dbReference type="EMBL" id="MBT0770040.1"/>
    </source>
</evidence>
<dbReference type="Gene3D" id="1.20.140.10">
    <property type="entry name" value="Butyryl-CoA Dehydrogenase, subunit A, domain 3"/>
    <property type="match status" value="1"/>
</dbReference>
<dbReference type="CDD" id="cd00567">
    <property type="entry name" value="ACAD"/>
    <property type="match status" value="1"/>
</dbReference>
<evidence type="ECO:0000313" key="19">
    <source>
        <dbReference type="Proteomes" id="UP001197247"/>
    </source>
</evidence>
<dbReference type="PANTHER" id="PTHR43884">
    <property type="entry name" value="ACYL-COA DEHYDROGENASE"/>
    <property type="match status" value="1"/>
</dbReference>
<comment type="subcellular location">
    <subcellularLocation>
        <location evidence="1">Cytoplasm</location>
    </subcellularLocation>
</comment>
<protein>
    <recommendedName>
        <fullName evidence="10">Dibenzothiophene monooxygenase</fullName>
        <ecNumber evidence="9">1.14.14.21</ecNumber>
    </recommendedName>
</protein>
<dbReference type="Pfam" id="PF08028">
    <property type="entry name" value="Acyl-CoA_dh_2"/>
    <property type="match status" value="1"/>
</dbReference>
<gene>
    <name evidence="18" type="ORF">KIH74_13965</name>
</gene>
<dbReference type="InterPro" id="IPR037069">
    <property type="entry name" value="AcylCoA_DH/ox_N_sf"/>
</dbReference>
<organism evidence="18 19">
    <name type="scientific">Kineosporia corallincola</name>
    <dbReference type="NCBI Taxonomy" id="2835133"/>
    <lineage>
        <taxon>Bacteria</taxon>
        <taxon>Bacillati</taxon>
        <taxon>Actinomycetota</taxon>
        <taxon>Actinomycetes</taxon>
        <taxon>Kineosporiales</taxon>
        <taxon>Kineosporiaceae</taxon>
        <taxon>Kineosporia</taxon>
    </lineage>
</organism>
<feature type="region of interest" description="Disordered" evidence="14">
    <location>
        <begin position="1"/>
        <end position="22"/>
    </location>
</feature>
<evidence type="ECO:0000256" key="14">
    <source>
        <dbReference type="SAM" id="MobiDB-lite"/>
    </source>
</evidence>
<dbReference type="PANTHER" id="PTHR43884:SF12">
    <property type="entry name" value="ISOVALERYL-COA DEHYDROGENASE, MITOCHONDRIAL-RELATED"/>
    <property type="match status" value="1"/>
</dbReference>
<proteinExistence type="inferred from homology"/>
<accession>A0ABS5TG21</accession>
<evidence type="ECO:0000256" key="4">
    <source>
        <dbReference type="ARBA" id="ARBA00022741"/>
    </source>
</evidence>
<dbReference type="Proteomes" id="UP001197247">
    <property type="component" value="Unassembled WGS sequence"/>
</dbReference>
<dbReference type="InterPro" id="IPR013786">
    <property type="entry name" value="AcylCoA_DH/ox_N"/>
</dbReference>
<comment type="caution">
    <text evidence="18">The sequence shown here is derived from an EMBL/GenBank/DDBJ whole genome shotgun (WGS) entry which is preliminary data.</text>
</comment>
<feature type="domain" description="Acyl-CoA oxidase/dehydrogenase middle" evidence="15">
    <location>
        <begin position="154"/>
        <end position="247"/>
    </location>
</feature>